<dbReference type="CDD" id="cd00118">
    <property type="entry name" value="LysM"/>
    <property type="match status" value="1"/>
</dbReference>
<dbReference type="OrthoDB" id="2107166at2759"/>
<organism evidence="3 4">
    <name type="scientific">Heliocybe sulcata</name>
    <dbReference type="NCBI Taxonomy" id="5364"/>
    <lineage>
        <taxon>Eukaryota</taxon>
        <taxon>Fungi</taxon>
        <taxon>Dikarya</taxon>
        <taxon>Basidiomycota</taxon>
        <taxon>Agaricomycotina</taxon>
        <taxon>Agaricomycetes</taxon>
        <taxon>Gloeophyllales</taxon>
        <taxon>Gloeophyllaceae</taxon>
        <taxon>Heliocybe</taxon>
    </lineage>
</organism>
<dbReference type="AlphaFoldDB" id="A0A5C3NRM6"/>
<evidence type="ECO:0000313" key="4">
    <source>
        <dbReference type="Proteomes" id="UP000305948"/>
    </source>
</evidence>
<proteinExistence type="predicted"/>
<protein>
    <submittedName>
        <fullName evidence="3">Carbohydrate-binding module family 50 protein</fullName>
    </submittedName>
</protein>
<name>A0A5C3NRM6_9AGAM</name>
<dbReference type="PROSITE" id="PS51782">
    <property type="entry name" value="LYSM"/>
    <property type="match status" value="1"/>
</dbReference>
<feature type="domain" description="LysM" evidence="2">
    <location>
        <begin position="135"/>
        <end position="179"/>
    </location>
</feature>
<evidence type="ECO:0000259" key="2">
    <source>
        <dbReference type="PROSITE" id="PS51782"/>
    </source>
</evidence>
<evidence type="ECO:0000313" key="3">
    <source>
        <dbReference type="EMBL" id="TFK56361.1"/>
    </source>
</evidence>
<dbReference type="Pfam" id="PF01476">
    <property type="entry name" value="LysM"/>
    <property type="match status" value="1"/>
</dbReference>
<dbReference type="InterPro" id="IPR036779">
    <property type="entry name" value="LysM_dom_sf"/>
</dbReference>
<dbReference type="STRING" id="5364.A0A5C3NRM6"/>
<evidence type="ECO:0000256" key="1">
    <source>
        <dbReference type="SAM" id="Phobius"/>
    </source>
</evidence>
<dbReference type="InterPro" id="IPR018392">
    <property type="entry name" value="LysM"/>
</dbReference>
<keyword evidence="4" id="KW-1185">Reference proteome</keyword>
<accession>A0A5C3NRM6</accession>
<dbReference type="SMART" id="SM00257">
    <property type="entry name" value="LysM"/>
    <property type="match status" value="1"/>
</dbReference>
<dbReference type="EMBL" id="ML213503">
    <property type="protein sequence ID" value="TFK56361.1"/>
    <property type="molecule type" value="Genomic_DNA"/>
</dbReference>
<keyword evidence="1" id="KW-1133">Transmembrane helix</keyword>
<dbReference type="SUPFAM" id="SSF54106">
    <property type="entry name" value="LysM domain"/>
    <property type="match status" value="1"/>
</dbReference>
<dbReference type="Proteomes" id="UP000305948">
    <property type="component" value="Unassembled WGS sequence"/>
</dbReference>
<dbReference type="Gene3D" id="3.10.350.10">
    <property type="entry name" value="LysM domain"/>
    <property type="match status" value="1"/>
</dbReference>
<reference evidence="3 4" key="1">
    <citation type="journal article" date="2019" name="Nat. Ecol. Evol.">
        <title>Megaphylogeny resolves global patterns of mushroom evolution.</title>
        <authorList>
            <person name="Varga T."/>
            <person name="Krizsan K."/>
            <person name="Foldi C."/>
            <person name="Dima B."/>
            <person name="Sanchez-Garcia M."/>
            <person name="Sanchez-Ramirez S."/>
            <person name="Szollosi G.J."/>
            <person name="Szarkandi J.G."/>
            <person name="Papp V."/>
            <person name="Albert L."/>
            <person name="Andreopoulos W."/>
            <person name="Angelini C."/>
            <person name="Antonin V."/>
            <person name="Barry K.W."/>
            <person name="Bougher N.L."/>
            <person name="Buchanan P."/>
            <person name="Buyck B."/>
            <person name="Bense V."/>
            <person name="Catcheside P."/>
            <person name="Chovatia M."/>
            <person name="Cooper J."/>
            <person name="Damon W."/>
            <person name="Desjardin D."/>
            <person name="Finy P."/>
            <person name="Geml J."/>
            <person name="Haridas S."/>
            <person name="Hughes K."/>
            <person name="Justo A."/>
            <person name="Karasinski D."/>
            <person name="Kautmanova I."/>
            <person name="Kiss B."/>
            <person name="Kocsube S."/>
            <person name="Kotiranta H."/>
            <person name="LaButti K.M."/>
            <person name="Lechner B.E."/>
            <person name="Liimatainen K."/>
            <person name="Lipzen A."/>
            <person name="Lukacs Z."/>
            <person name="Mihaltcheva S."/>
            <person name="Morgado L.N."/>
            <person name="Niskanen T."/>
            <person name="Noordeloos M.E."/>
            <person name="Ohm R.A."/>
            <person name="Ortiz-Santana B."/>
            <person name="Ovrebo C."/>
            <person name="Racz N."/>
            <person name="Riley R."/>
            <person name="Savchenko A."/>
            <person name="Shiryaev A."/>
            <person name="Soop K."/>
            <person name="Spirin V."/>
            <person name="Szebenyi C."/>
            <person name="Tomsovsky M."/>
            <person name="Tulloss R.E."/>
            <person name="Uehling J."/>
            <person name="Grigoriev I.V."/>
            <person name="Vagvolgyi C."/>
            <person name="Papp T."/>
            <person name="Martin F.M."/>
            <person name="Miettinen O."/>
            <person name="Hibbett D.S."/>
            <person name="Nagy L.G."/>
        </authorList>
    </citation>
    <scope>NUCLEOTIDE SEQUENCE [LARGE SCALE GENOMIC DNA]</scope>
    <source>
        <strain evidence="3 4">OMC1185</strain>
    </source>
</reference>
<sequence length="193" mass="21336">MGRWSQYDEDDYRLPEGMKRVGYDSDTQKYSYRDRDGSLWEGAEGAEFGELKKVSDAPAVVEEVETGDIEASAGRADGYAPLATDANQPPQHARSSAAYRNLLPFFLLICVALLLVIRLFVHTAPPVIPCPSDTSPYRVNAGDTCWGICESQGCKLDELREVNPGMKCESLTVGQVVCVPEKAGKSRRAFYQY</sequence>
<feature type="transmembrane region" description="Helical" evidence="1">
    <location>
        <begin position="102"/>
        <end position="121"/>
    </location>
</feature>
<gene>
    <name evidence="3" type="ORF">OE88DRAFT_1620174</name>
</gene>
<keyword evidence="1" id="KW-0472">Membrane</keyword>
<keyword evidence="1" id="KW-0812">Transmembrane</keyword>